<evidence type="ECO:0000313" key="3">
    <source>
        <dbReference type="Proteomes" id="UP000559256"/>
    </source>
</evidence>
<dbReference type="AlphaFoldDB" id="A0A8H5GKV5"/>
<gene>
    <name evidence="2" type="ORF">D9758_008935</name>
</gene>
<accession>A0A8H5GKV5</accession>
<keyword evidence="3" id="KW-1185">Reference proteome</keyword>
<dbReference type="OrthoDB" id="94039at2759"/>
<comment type="caution">
    <text evidence="2">The sequence shown here is derived from an EMBL/GenBank/DDBJ whole genome shotgun (WGS) entry which is preliminary data.</text>
</comment>
<dbReference type="InterPro" id="IPR000073">
    <property type="entry name" value="AB_hydrolase_1"/>
</dbReference>
<dbReference type="SUPFAM" id="SSF53474">
    <property type="entry name" value="alpha/beta-Hydrolases"/>
    <property type="match status" value="1"/>
</dbReference>
<proteinExistence type="predicted"/>
<evidence type="ECO:0000259" key="1">
    <source>
        <dbReference type="Pfam" id="PF12697"/>
    </source>
</evidence>
<dbReference type="EMBL" id="JAACJM010000022">
    <property type="protein sequence ID" value="KAF5366585.1"/>
    <property type="molecule type" value="Genomic_DNA"/>
</dbReference>
<dbReference type="Gene3D" id="3.40.50.1820">
    <property type="entry name" value="alpha/beta hydrolase"/>
    <property type="match status" value="1"/>
</dbReference>
<organism evidence="2 3">
    <name type="scientific">Tetrapyrgos nigripes</name>
    <dbReference type="NCBI Taxonomy" id="182062"/>
    <lineage>
        <taxon>Eukaryota</taxon>
        <taxon>Fungi</taxon>
        <taxon>Dikarya</taxon>
        <taxon>Basidiomycota</taxon>
        <taxon>Agaricomycotina</taxon>
        <taxon>Agaricomycetes</taxon>
        <taxon>Agaricomycetidae</taxon>
        <taxon>Agaricales</taxon>
        <taxon>Marasmiineae</taxon>
        <taxon>Marasmiaceae</taxon>
        <taxon>Tetrapyrgos</taxon>
    </lineage>
</organism>
<dbReference type="Proteomes" id="UP000559256">
    <property type="component" value="Unassembled WGS sequence"/>
</dbReference>
<reference evidence="2 3" key="1">
    <citation type="journal article" date="2020" name="ISME J.">
        <title>Uncovering the hidden diversity of litter-decomposition mechanisms in mushroom-forming fungi.</title>
        <authorList>
            <person name="Floudas D."/>
            <person name="Bentzer J."/>
            <person name="Ahren D."/>
            <person name="Johansson T."/>
            <person name="Persson P."/>
            <person name="Tunlid A."/>
        </authorList>
    </citation>
    <scope>NUCLEOTIDE SEQUENCE [LARGE SCALE GENOMIC DNA]</scope>
    <source>
        <strain evidence="2 3">CBS 291.85</strain>
    </source>
</reference>
<dbReference type="Pfam" id="PF12697">
    <property type="entry name" value="Abhydrolase_6"/>
    <property type="match status" value="1"/>
</dbReference>
<sequence>MKKQYVTVSPTSTCPFFVEAVRYEPERLVVNGFTLILLHAMNLHKETFSTLLQHLFEDSGGNQVKEAWCIDNPNSGRSSSLNQETLKQPPYRDRWLCADYANAVHSFIHSSPFSRYFKGEKLVAVGHSSGTCSIILMEELNPRINFHGIIWLDPAILPLHKRCSEILVEIFGTWAATKKHTWPNRSAASEELSSPKHIAFRTWRPELVRSFVDNAIRPVDEKNPDGPVTLSCSVHQEKVCEITFDVEKTSLIIIQAHYFAPGADVAVPPAEAFLRAIQRDDLPPIHMITCLEDEYRQRQSARDEGVANGIDQSYKELQYTITRTRWTYVSASRTVPSCPGNERCIAEA</sequence>
<feature type="domain" description="AB hydrolase-1" evidence="1">
    <location>
        <begin position="35"/>
        <end position="213"/>
    </location>
</feature>
<dbReference type="InterPro" id="IPR029058">
    <property type="entry name" value="AB_hydrolase_fold"/>
</dbReference>
<protein>
    <recommendedName>
        <fullName evidence="1">AB hydrolase-1 domain-containing protein</fullName>
    </recommendedName>
</protein>
<evidence type="ECO:0000313" key="2">
    <source>
        <dbReference type="EMBL" id="KAF5366585.1"/>
    </source>
</evidence>
<name>A0A8H5GKV5_9AGAR</name>